<dbReference type="Pfam" id="PF13801">
    <property type="entry name" value="Metal_resist"/>
    <property type="match status" value="1"/>
</dbReference>
<feature type="coiled-coil region" evidence="1">
    <location>
        <begin position="51"/>
        <end position="78"/>
    </location>
</feature>
<evidence type="ECO:0000256" key="2">
    <source>
        <dbReference type="SAM" id="MobiDB-lite"/>
    </source>
</evidence>
<keyword evidence="3" id="KW-0812">Transmembrane</keyword>
<evidence type="ECO:0008006" key="6">
    <source>
        <dbReference type="Google" id="ProtNLM"/>
    </source>
</evidence>
<organism evidence="4 5">
    <name type="scientific">Candidatus Schekmanbacteria bacterium RBG_13_48_7</name>
    <dbReference type="NCBI Taxonomy" id="1817878"/>
    <lineage>
        <taxon>Bacteria</taxon>
        <taxon>Candidatus Schekmaniibacteriota</taxon>
    </lineage>
</organism>
<dbReference type="Gene3D" id="1.20.120.1490">
    <property type="match status" value="1"/>
</dbReference>
<reference evidence="4 5" key="1">
    <citation type="journal article" date="2016" name="Nat. Commun.">
        <title>Thousands of microbial genomes shed light on interconnected biogeochemical processes in an aquifer system.</title>
        <authorList>
            <person name="Anantharaman K."/>
            <person name="Brown C.T."/>
            <person name="Hug L.A."/>
            <person name="Sharon I."/>
            <person name="Castelle C.J."/>
            <person name="Probst A.J."/>
            <person name="Thomas B.C."/>
            <person name="Singh A."/>
            <person name="Wilkins M.J."/>
            <person name="Karaoz U."/>
            <person name="Brodie E.L."/>
            <person name="Williams K.H."/>
            <person name="Hubbard S.S."/>
            <person name="Banfield J.F."/>
        </authorList>
    </citation>
    <scope>NUCLEOTIDE SEQUENCE [LARGE SCALE GENOMIC DNA]</scope>
</reference>
<protein>
    <recommendedName>
        <fullName evidence="6">Periplasmic heavy metal sensor</fullName>
    </recommendedName>
</protein>
<proteinExistence type="predicted"/>
<dbReference type="EMBL" id="MGDD01000034">
    <property type="protein sequence ID" value="OGL48647.1"/>
    <property type="molecule type" value="Genomic_DNA"/>
</dbReference>
<evidence type="ECO:0000256" key="3">
    <source>
        <dbReference type="SAM" id="Phobius"/>
    </source>
</evidence>
<keyword evidence="1" id="KW-0175">Coiled coil</keyword>
<evidence type="ECO:0000313" key="4">
    <source>
        <dbReference type="EMBL" id="OGL48647.1"/>
    </source>
</evidence>
<evidence type="ECO:0000256" key="1">
    <source>
        <dbReference type="SAM" id="Coils"/>
    </source>
</evidence>
<evidence type="ECO:0000313" key="5">
    <source>
        <dbReference type="Proteomes" id="UP000179266"/>
    </source>
</evidence>
<sequence length="186" mass="21859">MDFFTRQKFFIWIIIVLVILNLLSIASIWFKHFMRPSLPPPPRADGAGNVQLFLEKELNLSKEQAQKLKELREQHRNQIKYNLDLIHELKEQATRELFLSSPDKEKMGSLVKEIGSRQTELERLHFNYFMELSSICNPEQRVKLQSLFHEILQMSKPPVEQPPPGHHSPDDINPHPRQQLPQDSPH</sequence>
<gene>
    <name evidence="4" type="ORF">A2161_04435</name>
</gene>
<keyword evidence="3" id="KW-1133">Transmembrane helix</keyword>
<keyword evidence="3" id="KW-0472">Membrane</keyword>
<accession>A0A1F7S6B3</accession>
<feature type="transmembrane region" description="Helical" evidence="3">
    <location>
        <begin position="9"/>
        <end position="30"/>
    </location>
</feature>
<dbReference type="InterPro" id="IPR025961">
    <property type="entry name" value="Metal_resist"/>
</dbReference>
<comment type="caution">
    <text evidence="4">The sequence shown here is derived from an EMBL/GenBank/DDBJ whole genome shotgun (WGS) entry which is preliminary data.</text>
</comment>
<name>A0A1F7S6B3_9BACT</name>
<dbReference type="AlphaFoldDB" id="A0A1F7S6B3"/>
<feature type="region of interest" description="Disordered" evidence="2">
    <location>
        <begin position="155"/>
        <end position="186"/>
    </location>
</feature>
<dbReference type="Proteomes" id="UP000179266">
    <property type="component" value="Unassembled WGS sequence"/>
</dbReference>